<dbReference type="PRINTS" id="PR00032">
    <property type="entry name" value="HTHARAC"/>
</dbReference>
<dbReference type="InterPro" id="IPR020449">
    <property type="entry name" value="Tscrpt_reg_AraC-type_HTH"/>
</dbReference>
<dbReference type="PANTHER" id="PTHR46796:SF6">
    <property type="entry name" value="ARAC SUBFAMILY"/>
    <property type="match status" value="1"/>
</dbReference>
<dbReference type="PROSITE" id="PS01124">
    <property type="entry name" value="HTH_ARAC_FAMILY_2"/>
    <property type="match status" value="1"/>
</dbReference>
<keyword evidence="7" id="KW-1185">Reference proteome</keyword>
<evidence type="ECO:0000256" key="2">
    <source>
        <dbReference type="ARBA" id="ARBA00023125"/>
    </source>
</evidence>
<feature type="compositionally biased region" description="Polar residues" evidence="4">
    <location>
        <begin position="323"/>
        <end position="334"/>
    </location>
</feature>
<evidence type="ECO:0000256" key="3">
    <source>
        <dbReference type="ARBA" id="ARBA00023163"/>
    </source>
</evidence>
<evidence type="ECO:0000259" key="5">
    <source>
        <dbReference type="PROSITE" id="PS01124"/>
    </source>
</evidence>
<reference evidence="6" key="2">
    <citation type="submission" date="2021-08" db="EMBL/GenBank/DDBJ databases">
        <authorList>
            <person name="Tani A."/>
            <person name="Ola A."/>
            <person name="Ogura Y."/>
            <person name="Katsura K."/>
            <person name="Hayashi T."/>
        </authorList>
    </citation>
    <scope>NUCLEOTIDE SEQUENCE</scope>
    <source>
        <strain evidence="6">DSM 14458</strain>
    </source>
</reference>
<dbReference type="PROSITE" id="PS00041">
    <property type="entry name" value="HTH_ARAC_FAMILY_1"/>
    <property type="match status" value="1"/>
</dbReference>
<reference evidence="6" key="1">
    <citation type="journal article" date="2021" name="Front. Microbiol.">
        <title>Comprehensive Comparative Genomics and Phenotyping of Methylobacterium Species.</title>
        <authorList>
            <person name="Alessa O."/>
            <person name="Ogura Y."/>
            <person name="Fujitani Y."/>
            <person name="Takami H."/>
            <person name="Hayashi T."/>
            <person name="Sahin N."/>
            <person name="Tani A."/>
        </authorList>
    </citation>
    <scope>NUCLEOTIDE SEQUENCE</scope>
    <source>
        <strain evidence="6">DSM 14458</strain>
    </source>
</reference>
<dbReference type="SMART" id="SM00342">
    <property type="entry name" value="HTH_ARAC"/>
    <property type="match status" value="1"/>
</dbReference>
<dbReference type="InterPro" id="IPR018062">
    <property type="entry name" value="HTH_AraC-typ_CS"/>
</dbReference>
<keyword evidence="2" id="KW-0238">DNA-binding</keyword>
<evidence type="ECO:0000256" key="1">
    <source>
        <dbReference type="ARBA" id="ARBA00023015"/>
    </source>
</evidence>
<dbReference type="Pfam" id="PF14525">
    <property type="entry name" value="AraC_binding_2"/>
    <property type="match status" value="1"/>
</dbReference>
<dbReference type="PANTHER" id="PTHR46796">
    <property type="entry name" value="HTH-TYPE TRANSCRIPTIONAL ACTIVATOR RHAS-RELATED"/>
    <property type="match status" value="1"/>
</dbReference>
<sequence>MTALPFLTLDTRLLPPAQRLAAWRAAIPNYDAHPIEGAEAAFGVFARAWLLGDIIVTHTTVSAVCFSRSTERLRADGADTYNLHILLQGSGSGDVDGRALSVGPGQLVGFDLSRPFTVLSEPSESVSIVIGRATLQDAARAEPDLHGHVFEGAAGLLLADHCLALTRHLPAATTNDAAPIVRATLAHVVAALPAARSRPTTGEAGATRIRHEVRRYIDRHIGSDDLSPETIGQSLDLSRTSLYRSFQPVGGIAAFILRRRLQAVRTLLLHPSETRPISDIARSLGFTSNSHFAAAFRKEYGCSPRDVRAHQRIPIDPGETHGDVSSQFQSWMVR</sequence>
<keyword evidence="3" id="KW-0804">Transcription</keyword>
<dbReference type="InterPro" id="IPR009057">
    <property type="entry name" value="Homeodomain-like_sf"/>
</dbReference>
<protein>
    <submittedName>
        <fullName evidence="6">HTH-type transcriptional activator RhaS</fullName>
    </submittedName>
</protein>
<dbReference type="Gene3D" id="1.10.10.60">
    <property type="entry name" value="Homeodomain-like"/>
    <property type="match status" value="1"/>
</dbReference>
<dbReference type="RefSeq" id="WP_238308579.1">
    <property type="nucleotide sequence ID" value="NZ_BPRE01000018.1"/>
</dbReference>
<proteinExistence type="predicted"/>
<organism evidence="6 7">
    <name type="scientific">Methylorubrum suomiense</name>
    <dbReference type="NCBI Taxonomy" id="144191"/>
    <lineage>
        <taxon>Bacteria</taxon>
        <taxon>Pseudomonadati</taxon>
        <taxon>Pseudomonadota</taxon>
        <taxon>Alphaproteobacteria</taxon>
        <taxon>Hyphomicrobiales</taxon>
        <taxon>Methylobacteriaceae</taxon>
        <taxon>Methylorubrum</taxon>
    </lineage>
</organism>
<evidence type="ECO:0000256" key="4">
    <source>
        <dbReference type="SAM" id="MobiDB-lite"/>
    </source>
</evidence>
<dbReference type="Pfam" id="PF12833">
    <property type="entry name" value="HTH_18"/>
    <property type="match status" value="1"/>
</dbReference>
<comment type="caution">
    <text evidence="6">The sequence shown here is derived from an EMBL/GenBank/DDBJ whole genome shotgun (WGS) entry which is preliminary data.</text>
</comment>
<dbReference type="EMBL" id="BPRE01000018">
    <property type="protein sequence ID" value="GJE77881.1"/>
    <property type="molecule type" value="Genomic_DNA"/>
</dbReference>
<keyword evidence="1" id="KW-0805">Transcription regulation</keyword>
<dbReference type="InterPro" id="IPR050204">
    <property type="entry name" value="AraC_XylS_family_regulators"/>
</dbReference>
<feature type="domain" description="HTH araC/xylS-type" evidence="5">
    <location>
        <begin position="211"/>
        <end position="310"/>
    </location>
</feature>
<dbReference type="SUPFAM" id="SSF46689">
    <property type="entry name" value="Homeodomain-like"/>
    <property type="match status" value="1"/>
</dbReference>
<dbReference type="InterPro" id="IPR018060">
    <property type="entry name" value="HTH_AraC"/>
</dbReference>
<feature type="region of interest" description="Disordered" evidence="4">
    <location>
        <begin position="313"/>
        <end position="334"/>
    </location>
</feature>
<accession>A0ABQ4UZW4</accession>
<gene>
    <name evidence="6" type="primary">rhaS_1</name>
    <name evidence="6" type="ORF">BGCPKDLD_4489</name>
</gene>
<name>A0ABQ4UZW4_9HYPH</name>
<evidence type="ECO:0000313" key="6">
    <source>
        <dbReference type="EMBL" id="GJE77881.1"/>
    </source>
</evidence>
<dbReference type="InterPro" id="IPR035418">
    <property type="entry name" value="AraC-bd_2"/>
</dbReference>
<evidence type="ECO:0000313" key="7">
    <source>
        <dbReference type="Proteomes" id="UP001055093"/>
    </source>
</evidence>
<dbReference type="Proteomes" id="UP001055093">
    <property type="component" value="Unassembled WGS sequence"/>
</dbReference>